<feature type="domain" description="Arabinosyltransferas concanavalin like" evidence="14">
    <location>
        <begin position="49"/>
        <end position="186"/>
    </location>
</feature>
<evidence type="ECO:0000313" key="15">
    <source>
        <dbReference type="EMBL" id="GDY34052.1"/>
    </source>
</evidence>
<keyword evidence="9 11" id="KW-0472">Membrane</keyword>
<reference evidence="16" key="1">
    <citation type="submission" date="2019-04" db="EMBL/GenBank/DDBJ databases">
        <title>Draft genome sequence of Pseudonocardiaceae bacterium SL3-2-4.</title>
        <authorList>
            <person name="Ningsih F."/>
            <person name="Yokota A."/>
            <person name="Sakai Y."/>
            <person name="Nanatani K."/>
            <person name="Yabe S."/>
            <person name="Oetari A."/>
            <person name="Sjamsuridzal W."/>
        </authorList>
    </citation>
    <scope>NUCLEOTIDE SEQUENCE [LARGE SCALE GENOMIC DNA]</scope>
    <source>
        <strain evidence="16">SL3-2-4</strain>
    </source>
</reference>
<comment type="caution">
    <text evidence="15">The sequence shown here is derived from an EMBL/GenBank/DDBJ whole genome shotgun (WGS) entry which is preliminary data.</text>
</comment>
<feature type="transmembrane region" description="Helical" evidence="11">
    <location>
        <begin position="21"/>
        <end position="44"/>
    </location>
</feature>
<evidence type="ECO:0000256" key="11">
    <source>
        <dbReference type="SAM" id="Phobius"/>
    </source>
</evidence>
<evidence type="ECO:0000256" key="9">
    <source>
        <dbReference type="ARBA" id="ARBA00023136"/>
    </source>
</evidence>
<comment type="similarity">
    <text evidence="3">Belongs to the emb family.</text>
</comment>
<dbReference type="Proteomes" id="UP000298860">
    <property type="component" value="Unassembled WGS sequence"/>
</dbReference>
<proteinExistence type="inferred from homology"/>
<keyword evidence="7 11" id="KW-0812">Transmembrane</keyword>
<feature type="transmembrane region" description="Helical" evidence="11">
    <location>
        <begin position="196"/>
        <end position="214"/>
    </location>
</feature>
<feature type="transmembrane region" description="Helical" evidence="11">
    <location>
        <begin position="304"/>
        <end position="325"/>
    </location>
</feature>
<feature type="transmembrane region" description="Helical" evidence="11">
    <location>
        <begin position="362"/>
        <end position="379"/>
    </location>
</feature>
<evidence type="ECO:0000256" key="2">
    <source>
        <dbReference type="ARBA" id="ARBA00004651"/>
    </source>
</evidence>
<dbReference type="InterPro" id="IPR042486">
    <property type="entry name" value="Arabino_trans_C_2"/>
</dbReference>
<comment type="function">
    <text evidence="1">Arabinosyl transferase responsible for the polymerization of arabinose into the arabinan of arabinogalactan.</text>
</comment>
<evidence type="ECO:0000256" key="5">
    <source>
        <dbReference type="ARBA" id="ARBA00022676"/>
    </source>
</evidence>
<evidence type="ECO:0000259" key="14">
    <source>
        <dbReference type="Pfam" id="PF17689"/>
    </source>
</evidence>
<feature type="domain" description="Arabinosyltransferase C-terminal" evidence="13">
    <location>
        <begin position="767"/>
        <end position="932"/>
    </location>
</feature>
<feature type="transmembrane region" description="Helical" evidence="11">
    <location>
        <begin position="627"/>
        <end position="645"/>
    </location>
</feature>
<feature type="transmembrane region" description="Helical" evidence="11">
    <location>
        <begin position="492"/>
        <end position="509"/>
    </location>
</feature>
<evidence type="ECO:0000259" key="12">
    <source>
        <dbReference type="Pfam" id="PF04602"/>
    </source>
</evidence>
<dbReference type="InterPro" id="IPR040920">
    <property type="entry name" value="Arabino_trans_N"/>
</dbReference>
<dbReference type="GO" id="GO:0052636">
    <property type="term" value="F:arabinosyltransferase activity"/>
    <property type="evidence" value="ECO:0007669"/>
    <property type="project" value="InterPro"/>
</dbReference>
<feature type="transmembrane region" description="Helical" evidence="11">
    <location>
        <begin position="546"/>
        <end position="564"/>
    </location>
</feature>
<evidence type="ECO:0000256" key="3">
    <source>
        <dbReference type="ARBA" id="ARBA00008195"/>
    </source>
</evidence>
<dbReference type="GO" id="GO:0071766">
    <property type="term" value="P:Actinobacterium-type cell wall biogenesis"/>
    <property type="evidence" value="ECO:0007669"/>
    <property type="project" value="InterPro"/>
</dbReference>
<evidence type="ECO:0000256" key="10">
    <source>
        <dbReference type="ARBA" id="ARBA00023316"/>
    </source>
</evidence>
<name>A0A4D4JF59_9PSEU</name>
<dbReference type="EMBL" id="BJFL01000088">
    <property type="protein sequence ID" value="GDY34052.1"/>
    <property type="molecule type" value="Genomic_DNA"/>
</dbReference>
<evidence type="ECO:0000256" key="6">
    <source>
        <dbReference type="ARBA" id="ARBA00022679"/>
    </source>
</evidence>
<dbReference type="Gene3D" id="2.60.120.610">
    <property type="entry name" value="arabinofuranosyltransferase like domain"/>
    <property type="match status" value="1"/>
</dbReference>
<keyword evidence="8 11" id="KW-1133">Transmembrane helix</keyword>
<feature type="transmembrane region" description="Helical" evidence="11">
    <location>
        <begin position="385"/>
        <end position="418"/>
    </location>
</feature>
<keyword evidence="16" id="KW-1185">Reference proteome</keyword>
<dbReference type="Pfam" id="PF14896">
    <property type="entry name" value="Arabino_trans_C"/>
    <property type="match status" value="1"/>
</dbReference>
<keyword evidence="10" id="KW-0961">Cell wall biogenesis/degradation</keyword>
<feature type="transmembrane region" description="Helical" evidence="11">
    <location>
        <begin position="521"/>
        <end position="540"/>
    </location>
</feature>
<dbReference type="GO" id="GO:0005886">
    <property type="term" value="C:plasma membrane"/>
    <property type="evidence" value="ECO:0007669"/>
    <property type="project" value="UniProtKB-SubCell"/>
</dbReference>
<evidence type="ECO:0000256" key="4">
    <source>
        <dbReference type="ARBA" id="ARBA00022475"/>
    </source>
</evidence>
<evidence type="ECO:0000256" key="8">
    <source>
        <dbReference type="ARBA" id="ARBA00022989"/>
    </source>
</evidence>
<organism evidence="15 16">
    <name type="scientific">Gandjariella thermophila</name>
    <dbReference type="NCBI Taxonomy" id="1931992"/>
    <lineage>
        <taxon>Bacteria</taxon>
        <taxon>Bacillati</taxon>
        <taxon>Actinomycetota</taxon>
        <taxon>Actinomycetes</taxon>
        <taxon>Pseudonocardiales</taxon>
        <taxon>Pseudonocardiaceae</taxon>
        <taxon>Gandjariella</taxon>
    </lineage>
</organism>
<feature type="transmembrane region" description="Helical" evidence="11">
    <location>
        <begin position="571"/>
        <end position="592"/>
    </location>
</feature>
<dbReference type="InterPro" id="IPR027451">
    <property type="entry name" value="EmbABC_dom1"/>
</dbReference>
<gene>
    <name evidence="15" type="ORF">GTS_56850</name>
</gene>
<evidence type="ECO:0000259" key="13">
    <source>
        <dbReference type="Pfam" id="PF14896"/>
    </source>
</evidence>
<evidence type="ECO:0000313" key="16">
    <source>
        <dbReference type="Proteomes" id="UP000298860"/>
    </source>
</evidence>
<protein>
    <submittedName>
        <fullName evidence="15">Putative arabinosyltransferase C</fullName>
    </submittedName>
</protein>
<dbReference type="InterPro" id="IPR007680">
    <property type="entry name" value="Arabino_trans_central"/>
</dbReference>
<sequence length="1005" mass="108044">MGSSESQPGRPRPYRRSRGNWLIAVLAGLTVLLGIGVMVVPVVIDDPVVSWPKAGSAAMSTVVPLSPYRPLSFEATVPCATLRALAGSGGTALATYPGGGPGLYVRAQQGGVRFWVSGVVVLDEPLRPEPCVYRLRADSNGVRVWRDGTELVSRRDLLPPQVSELSTQADGQALAGLAVTLHTDARYQSRPSGLKIALLVAHVLALASLLVLAWRRWRGRQSMRGLRVPRPSAADAVMLAVAVAWLFLGPANMDDSWYMMMARNAGQDGYIGNFVYMFNVTENPFVLSQYVLQFWGELGGWSLWWMRLVPTICGLLTWVLLRVLLATVLGRAATLRAVPWALLVAHLVWYLPYGTTLRPEPFIVLCAAATLVFAEAAALRHSIGAFAVAVVFAALAVTCSPSGLVAAAPLVLSTVWLVPALRRQPWSGRVAVASLLAAAATVAVPVGFADATLGDVIEASRVHDWYYLSFAWYEEFVHYKTLLDTAGWARRLPVLLTLAIVVVVAIASGRGGVGRDPIRRLVVVSTITSALALALLSFSPTKWVNHFHAVAAAPTVLLAAALLRSPLPRRAGAVVTSVSVLLVVGAVSLSFAGSNYWVPFTDAGQRFGHHLDIDPMTNNMAPHFGPVYLRNPLLWIGVALVAFGWARWRRGSGKLVRLLPDRAVLASASIGSVLLMVALFGYAPIAQAPGWTVARSGVQTLFGHGCGLASDVTVKLPSPGQLAAPATRATLTGDFVNSRPVPIPGDPWPAPTTVWHDDQPDGATPGTGGLTTGWYPLPASTTATHVTVPLAGRLAGQDLRVQFGRGGQVTGEETLQPDVRRPIREWQQLSVPLPSPRPEAVRVVAVDRVTGADSWIAVAEPKLTEPRSVNEVTRGQPVLANHMMTALWPCVDQVGIRNGLTDTPTVHLTTDENLPTEWPYNISNVSWGGAWAETAAEWTQVDLDADLPGGPPRLPWGHVFLIRYRYPVGLFDVHVDHGMRSGLTRLPTLANNDYPSITRNPGMRA</sequence>
<feature type="transmembrane region" description="Helical" evidence="11">
    <location>
        <begin position="337"/>
        <end position="355"/>
    </location>
</feature>
<dbReference type="InterPro" id="IPR032731">
    <property type="entry name" value="Arabino_trans_C"/>
</dbReference>
<keyword evidence="4" id="KW-1003">Cell membrane</keyword>
<dbReference type="GO" id="GO:0071555">
    <property type="term" value="P:cell wall organization"/>
    <property type="evidence" value="ECO:0007669"/>
    <property type="project" value="UniProtKB-KW"/>
</dbReference>
<feature type="transmembrane region" description="Helical" evidence="11">
    <location>
        <begin position="234"/>
        <end position="253"/>
    </location>
</feature>
<comment type="subcellular location">
    <subcellularLocation>
        <location evidence="2">Cell membrane</location>
        <topology evidence="2">Multi-pass membrane protein</topology>
    </subcellularLocation>
</comment>
<feature type="domain" description="Arabinofuranosyltransferase central" evidence="12">
    <location>
        <begin position="191"/>
        <end position="604"/>
    </location>
</feature>
<dbReference type="Gene3D" id="2.60.120.940">
    <property type="entry name" value="EmbC, C-terminal domain, subdomain 2"/>
    <property type="match status" value="1"/>
</dbReference>
<evidence type="ECO:0000256" key="1">
    <source>
        <dbReference type="ARBA" id="ARBA00003001"/>
    </source>
</evidence>
<dbReference type="RefSeq" id="WP_225978840.1">
    <property type="nucleotide sequence ID" value="NZ_BJFL01000088.1"/>
</dbReference>
<evidence type="ECO:0000256" key="7">
    <source>
        <dbReference type="ARBA" id="ARBA00022692"/>
    </source>
</evidence>
<feature type="transmembrane region" description="Helical" evidence="11">
    <location>
        <begin position="665"/>
        <end position="685"/>
    </location>
</feature>
<keyword evidence="5" id="KW-0328">Glycosyltransferase</keyword>
<accession>A0A4D4JF59</accession>
<dbReference type="Pfam" id="PF04602">
    <property type="entry name" value="Arabinose_trans"/>
    <property type="match status" value="1"/>
</dbReference>
<dbReference type="Pfam" id="PF17689">
    <property type="entry name" value="Arabino_trans_N"/>
    <property type="match status" value="1"/>
</dbReference>
<keyword evidence="6 15" id="KW-0808">Transferase</keyword>
<dbReference type="AlphaFoldDB" id="A0A4D4JF59"/>